<proteinExistence type="inferred from homology"/>
<reference evidence="10" key="1">
    <citation type="submission" date="2022-07" db="EMBL/GenBank/DDBJ databases">
        <title>Genome sequencing of Photobacterium atrarenae GJH2-4.</title>
        <authorList>
            <person name="Park S.-J."/>
        </authorList>
    </citation>
    <scope>NUCLEOTIDE SEQUENCE</scope>
    <source>
        <strain evidence="10">GJH2-4</strain>
    </source>
</reference>
<gene>
    <name evidence="8 10" type="primary">msrQ</name>
    <name evidence="10" type="ORF">NNL38_17235</name>
</gene>
<keyword evidence="3 8" id="KW-0349">Heme</keyword>
<keyword evidence="11" id="KW-1185">Reference proteome</keyword>
<accession>A0ABY5GLX5</accession>
<evidence type="ECO:0000256" key="4">
    <source>
        <dbReference type="ARBA" id="ARBA00022692"/>
    </source>
</evidence>
<comment type="cofactor">
    <cofactor evidence="8">
        <name>heme b</name>
        <dbReference type="ChEBI" id="CHEBI:60344"/>
    </cofactor>
    <text evidence="8">Binds 1 heme b (iron(II)-protoporphyrin IX) group per subunit.</text>
</comment>
<feature type="transmembrane region" description="Helical" evidence="8">
    <location>
        <begin position="149"/>
        <end position="166"/>
    </location>
</feature>
<protein>
    <recommendedName>
        <fullName evidence="8">Protein-methionine-sulfoxide reductase heme-binding subunit MsrQ</fullName>
    </recommendedName>
    <alternativeName>
        <fullName evidence="8">Flavocytochrome MsrQ</fullName>
    </alternativeName>
</protein>
<dbReference type="Proteomes" id="UP001057998">
    <property type="component" value="Chromosome 2"/>
</dbReference>
<keyword evidence="7 8" id="KW-0472">Membrane</keyword>
<comment type="subunit">
    <text evidence="8">Heterodimer of a catalytic subunit (MsrP) and a heme-binding subunit (MsrQ).</text>
</comment>
<dbReference type="EMBL" id="CP101509">
    <property type="protein sequence ID" value="UTV30322.1"/>
    <property type="molecule type" value="Genomic_DNA"/>
</dbReference>
<evidence type="ECO:0000256" key="8">
    <source>
        <dbReference type="HAMAP-Rule" id="MF_01207"/>
    </source>
</evidence>
<evidence type="ECO:0000256" key="3">
    <source>
        <dbReference type="ARBA" id="ARBA00022617"/>
    </source>
</evidence>
<keyword evidence="4 8" id="KW-0812">Transmembrane</keyword>
<evidence type="ECO:0000259" key="9">
    <source>
        <dbReference type="Pfam" id="PF01794"/>
    </source>
</evidence>
<keyword evidence="6 8" id="KW-0408">Iron</keyword>
<feature type="transmembrane region" description="Helical" evidence="8">
    <location>
        <begin position="12"/>
        <end position="31"/>
    </location>
</feature>
<evidence type="ECO:0000256" key="6">
    <source>
        <dbReference type="ARBA" id="ARBA00023004"/>
    </source>
</evidence>
<feature type="domain" description="Ferric oxidoreductase" evidence="9">
    <location>
        <begin position="48"/>
        <end position="160"/>
    </location>
</feature>
<dbReference type="InterPro" id="IPR022837">
    <property type="entry name" value="MsrQ-like"/>
</dbReference>
<keyword evidence="8" id="KW-0249">Electron transport</keyword>
<evidence type="ECO:0000256" key="1">
    <source>
        <dbReference type="ARBA" id="ARBA00004141"/>
    </source>
</evidence>
<comment type="cofactor">
    <cofactor evidence="8">
        <name>FMN</name>
        <dbReference type="ChEBI" id="CHEBI:58210"/>
    </cofactor>
    <text evidence="8">Binds 1 FMN per subunit.</text>
</comment>
<keyword evidence="8" id="KW-0479">Metal-binding</keyword>
<dbReference type="InterPro" id="IPR013130">
    <property type="entry name" value="Fe3_Rdtase_TM_dom"/>
</dbReference>
<feature type="transmembrane region" description="Helical" evidence="8">
    <location>
        <begin position="118"/>
        <end position="137"/>
    </location>
</feature>
<keyword evidence="8" id="KW-1003">Cell membrane</keyword>
<keyword evidence="8" id="KW-0288">FMN</keyword>
<dbReference type="HAMAP" id="MF_01207">
    <property type="entry name" value="MsrQ"/>
    <property type="match status" value="1"/>
</dbReference>
<sequence length="210" mass="23471">MKLTARHITGLKVVIHLISLAFVALLITNTLSGGFGADPVEGLSHFTGKAALNTLILTLLISPVARKFRQGALMKVRRLLGLYSFFWAVLHLGVYLALDLGFNGSLLLSEIVARPYLTLGAICWLILLALAVTSTQGMQRRLGPRWQKLHNWVYLAILLAPIHYYWSVKSGLVEPAIYIVIALILLSFRHKTIRRWLPGLPLRRPSTERS</sequence>
<dbReference type="NCBIfam" id="NF003831">
    <property type="entry name" value="PRK05419.1-2"/>
    <property type="match status" value="1"/>
</dbReference>
<comment type="similarity">
    <text evidence="8">Belongs to the MsrQ family.</text>
</comment>
<keyword evidence="8" id="KW-0285">Flavoprotein</keyword>
<evidence type="ECO:0000313" key="11">
    <source>
        <dbReference type="Proteomes" id="UP001057998"/>
    </source>
</evidence>
<evidence type="ECO:0000313" key="10">
    <source>
        <dbReference type="EMBL" id="UTV30322.1"/>
    </source>
</evidence>
<feature type="transmembrane region" description="Helical" evidence="8">
    <location>
        <begin position="51"/>
        <end position="68"/>
    </location>
</feature>
<evidence type="ECO:0000256" key="7">
    <source>
        <dbReference type="ARBA" id="ARBA00023136"/>
    </source>
</evidence>
<name>A0ABY5GLX5_9GAMM</name>
<keyword evidence="2 8" id="KW-0813">Transport</keyword>
<comment type="subcellular location">
    <subcellularLocation>
        <location evidence="8">Cell membrane</location>
        <topology evidence="8">Multi-pass membrane protein</topology>
    </subcellularLocation>
    <subcellularLocation>
        <location evidence="1">Membrane</location>
        <topology evidence="1">Multi-pass membrane protein</topology>
    </subcellularLocation>
</comment>
<feature type="transmembrane region" description="Helical" evidence="8">
    <location>
        <begin position="172"/>
        <end position="188"/>
    </location>
</feature>
<feature type="transmembrane region" description="Helical" evidence="8">
    <location>
        <begin position="80"/>
        <end position="98"/>
    </location>
</feature>
<dbReference type="RefSeq" id="WP_255391669.1">
    <property type="nucleotide sequence ID" value="NZ_CP101509.1"/>
</dbReference>
<dbReference type="PANTHER" id="PTHR36964:SF1">
    <property type="entry name" value="PROTEIN-METHIONINE-SULFOXIDE REDUCTASE HEME-BINDING SUBUNIT MSRQ"/>
    <property type="match status" value="1"/>
</dbReference>
<evidence type="ECO:0000256" key="5">
    <source>
        <dbReference type="ARBA" id="ARBA00022989"/>
    </source>
</evidence>
<organism evidence="10 11">
    <name type="scientific">Photobacterium atrarenae</name>
    <dbReference type="NCBI Taxonomy" id="865757"/>
    <lineage>
        <taxon>Bacteria</taxon>
        <taxon>Pseudomonadati</taxon>
        <taxon>Pseudomonadota</taxon>
        <taxon>Gammaproteobacteria</taxon>
        <taxon>Vibrionales</taxon>
        <taxon>Vibrionaceae</taxon>
        <taxon>Photobacterium</taxon>
    </lineage>
</organism>
<dbReference type="Pfam" id="PF01794">
    <property type="entry name" value="Ferric_reduct"/>
    <property type="match status" value="1"/>
</dbReference>
<dbReference type="PANTHER" id="PTHR36964">
    <property type="entry name" value="PROTEIN-METHIONINE-SULFOXIDE REDUCTASE HEME-BINDING SUBUNIT MSRQ"/>
    <property type="match status" value="1"/>
</dbReference>
<keyword evidence="5 8" id="KW-1133">Transmembrane helix</keyword>
<evidence type="ECO:0000256" key="2">
    <source>
        <dbReference type="ARBA" id="ARBA00022448"/>
    </source>
</evidence>
<comment type="function">
    <text evidence="8">Part of the MsrPQ system that repairs oxidized periplasmic proteins containing methionine sulfoxide residues (Met-O), using respiratory chain electrons. Thus protects these proteins from oxidative-stress damage caused by reactive species of oxygen and chlorine generated by the host defense mechanisms. MsrPQ is essential for the maintenance of envelope integrity under bleach stress, rescuing a wide series of structurally unrelated periplasmic proteins from methionine oxidation. MsrQ provides electrons for reduction to the reductase catalytic subunit MsrP, using the quinone pool of the respiratory chain.</text>
</comment>